<dbReference type="Pfam" id="PF15902">
    <property type="entry name" value="Sortilin-Vps10"/>
    <property type="match status" value="1"/>
</dbReference>
<feature type="region of interest" description="Disordered" evidence="2">
    <location>
        <begin position="1019"/>
        <end position="1048"/>
    </location>
</feature>
<dbReference type="SUPFAM" id="SSF110296">
    <property type="entry name" value="Oligoxyloglucan reducing end-specific cellobiohydrolase"/>
    <property type="match status" value="3"/>
</dbReference>
<feature type="domain" description="Sortilin N-terminal" evidence="3">
    <location>
        <begin position="72"/>
        <end position="191"/>
    </location>
</feature>
<gene>
    <name evidence="4" type="ordered locus">Acid345_2353</name>
</gene>
<dbReference type="GO" id="GO:0010411">
    <property type="term" value="P:xyloglucan metabolic process"/>
    <property type="evidence" value="ECO:0007669"/>
    <property type="project" value="TreeGrafter"/>
</dbReference>
<reference evidence="4 5" key="1">
    <citation type="journal article" date="2009" name="Appl. Environ. Microbiol.">
        <title>Three genomes from the phylum Acidobacteria provide insight into the lifestyles of these microorganisms in soils.</title>
        <authorList>
            <person name="Ward N.L."/>
            <person name="Challacombe J.F."/>
            <person name="Janssen P.H."/>
            <person name="Henrissat B."/>
            <person name="Coutinho P.M."/>
            <person name="Wu M."/>
            <person name="Xie G."/>
            <person name="Haft D.H."/>
            <person name="Sait M."/>
            <person name="Badger J."/>
            <person name="Barabote R.D."/>
            <person name="Bradley B."/>
            <person name="Brettin T.S."/>
            <person name="Brinkac L.M."/>
            <person name="Bruce D."/>
            <person name="Creasy T."/>
            <person name="Daugherty S.C."/>
            <person name="Davidsen T.M."/>
            <person name="DeBoy R.T."/>
            <person name="Detter J.C."/>
            <person name="Dodson R.J."/>
            <person name="Durkin A.S."/>
            <person name="Ganapathy A."/>
            <person name="Gwinn-Giglio M."/>
            <person name="Han C.S."/>
            <person name="Khouri H."/>
            <person name="Kiss H."/>
            <person name="Kothari S.P."/>
            <person name="Madupu R."/>
            <person name="Nelson K.E."/>
            <person name="Nelson W.C."/>
            <person name="Paulsen I."/>
            <person name="Penn K."/>
            <person name="Ren Q."/>
            <person name="Rosovitz M.J."/>
            <person name="Selengut J.D."/>
            <person name="Shrivastava S."/>
            <person name="Sullivan S.A."/>
            <person name="Tapia R."/>
            <person name="Thompson L.S."/>
            <person name="Watkins K.L."/>
            <person name="Yang Q."/>
            <person name="Yu C."/>
            <person name="Zafar N."/>
            <person name="Zhou L."/>
            <person name="Kuske C.R."/>
        </authorList>
    </citation>
    <scope>NUCLEOTIDE SEQUENCE [LARGE SCALE GENOMIC DNA]</scope>
    <source>
        <strain evidence="4 5">Ellin345</strain>
    </source>
</reference>
<dbReference type="Proteomes" id="UP000002432">
    <property type="component" value="Chromosome"/>
</dbReference>
<dbReference type="Gene3D" id="2.130.10.10">
    <property type="entry name" value="YVTN repeat-like/Quinoprotein amine dehydrogenase"/>
    <property type="match status" value="4"/>
</dbReference>
<evidence type="ECO:0000256" key="1">
    <source>
        <dbReference type="ARBA" id="ARBA00022737"/>
    </source>
</evidence>
<dbReference type="InterPro" id="IPR015943">
    <property type="entry name" value="WD40/YVTN_repeat-like_dom_sf"/>
</dbReference>
<dbReference type="InterPro" id="IPR052025">
    <property type="entry name" value="Xyloglucanase_GH74"/>
</dbReference>
<proteinExistence type="predicted"/>
<evidence type="ECO:0000259" key="3">
    <source>
        <dbReference type="Pfam" id="PF15902"/>
    </source>
</evidence>
<evidence type="ECO:0000313" key="4">
    <source>
        <dbReference type="EMBL" id="ABF41354.1"/>
    </source>
</evidence>
<dbReference type="PANTHER" id="PTHR43739:SF5">
    <property type="entry name" value="EXO-ALPHA-SIALIDASE"/>
    <property type="match status" value="1"/>
</dbReference>
<sequence>MDRKYSALRSSAAVGILLFFCSFLLPAQVDPALFSQLQWRFVGPFRGGRCDSATGVPGNPAVFYFGSVGGGVWKTTDAGVTWKPIMDSQPVGSIGAIAVAPSNSDVIYVGSGEADMRSQISYGNGMYKSADAGKTWTHIGLEDTRQIGRVIVDPKDPNIVYVAALGHAYGANKQRGVFKSTDGGQNWQSILFKDDDTGAIDLAFDPQDSQTIYAAMWQTRRPPWNVYPASNGPGSGLYKSTDGGAHWSQLTNGLPTEGLGRIGIAIAPSDRNRVYAIVDAKQGGLYRSDDAGATWQLLDNERRIWGRGWYFGVIAVDPKNPDLVYISNTSMYRSTDGGKSFVSFKGAPGGDDYHGLWIAPEDGKRMIVASDQGTVVSLNAGETWSSWYNQPTAQIYRVATDNSYPYWIYGAQQDSGAIAVKSRSKYSSITERDWKGVEVGGESGMLAPDPNDPNTVFGGMVSKYQADLSQDQDVSPTLGREGTWRQTWTLPLVFSPADPHKLYFSHQVLFRSDNGGKSWAAISPDLTRDNPGVPANLDPITAKYGLDSPRKGVIYSIAPSPLDANLLWIGTDDGLIHRSTDDGKHWQNVTPAEITAWSKVATLEASHFDKNTAYAAVDRHRLEDYKPYIYRTRDGGKTWQQIAGNFNSYVNFIREDLVRPGLLFAGTELSLWVSFDDGEHWQSFQKNLPTVSMRDITIHGDDIVVATHGRGFYVMDNITSLRELKPQTNEEDAHFYKPQVATRTRPGGDEATPYPPEIPHGTNPLTGAIFDYYLKTDVPGPITLNIFDAKGTSIRKFSSENNPKQPDEKTLVFPAFWVKLPTPLATNAGAHRFVWDMHYELNGASGGYRQAAGTWALPGEYSAVLIVAGKTYKQPFTIRMDPRVKTTPADLQRQFAVSQRAAQVLAKLNAAVAKGTAIEKQLGTTSAPIEPFRQHLSAVLGPADLGYGASSTPIDTDTTSLRHLQGSFRSVLYALQSADAAPTPDQEAALVKFEQTFASTDKQWTAWLATDLPKLNDQLKAAGQKEISKGPEPEEDDFDYGNDKDRDQ</sequence>
<dbReference type="PANTHER" id="PTHR43739">
    <property type="entry name" value="XYLOGLUCANASE (EUROFUNG)"/>
    <property type="match status" value="1"/>
</dbReference>
<dbReference type="EMBL" id="CP000360">
    <property type="protein sequence ID" value="ABF41354.1"/>
    <property type="molecule type" value="Genomic_DNA"/>
</dbReference>
<dbReference type="eggNOG" id="COG4447">
    <property type="taxonomic scope" value="Bacteria"/>
</dbReference>
<evidence type="ECO:0000256" key="2">
    <source>
        <dbReference type="SAM" id="MobiDB-lite"/>
    </source>
</evidence>
<organism evidence="4 5">
    <name type="scientific">Koribacter versatilis (strain Ellin345)</name>
    <dbReference type="NCBI Taxonomy" id="204669"/>
    <lineage>
        <taxon>Bacteria</taxon>
        <taxon>Pseudomonadati</taxon>
        <taxon>Acidobacteriota</taxon>
        <taxon>Terriglobia</taxon>
        <taxon>Terriglobales</taxon>
        <taxon>Candidatus Korobacteraceae</taxon>
        <taxon>Candidatus Korobacter</taxon>
    </lineage>
</organism>
<protein>
    <recommendedName>
        <fullName evidence="3">Sortilin N-terminal domain-containing protein</fullName>
    </recommendedName>
</protein>
<dbReference type="AlphaFoldDB" id="Q1IP46"/>
<keyword evidence="5" id="KW-1185">Reference proteome</keyword>
<dbReference type="HOGENOM" id="CLU_004847_0_0_0"/>
<evidence type="ECO:0000313" key="5">
    <source>
        <dbReference type="Proteomes" id="UP000002432"/>
    </source>
</evidence>
<dbReference type="RefSeq" id="WP_011523155.1">
    <property type="nucleotide sequence ID" value="NC_008009.1"/>
</dbReference>
<dbReference type="KEGG" id="aba:Acid345_2353"/>
<dbReference type="STRING" id="204669.Acid345_2353"/>
<dbReference type="InterPro" id="IPR031778">
    <property type="entry name" value="Sortilin_N"/>
</dbReference>
<dbReference type="CDD" id="cd15482">
    <property type="entry name" value="Sialidase_non-viral"/>
    <property type="match status" value="3"/>
</dbReference>
<name>Q1IP46_KORVE</name>
<dbReference type="EnsemblBacteria" id="ABF41354">
    <property type="protein sequence ID" value="ABF41354"/>
    <property type="gene ID" value="Acid345_2353"/>
</dbReference>
<keyword evidence="1" id="KW-0677">Repeat</keyword>
<accession>Q1IP46</accession>